<dbReference type="GO" id="GO:0046872">
    <property type="term" value="F:metal ion binding"/>
    <property type="evidence" value="ECO:0007669"/>
    <property type="project" value="UniProtKB-UniRule"/>
</dbReference>
<dbReference type="PANTHER" id="PTHR10192:SF5">
    <property type="entry name" value="GEPHYRIN"/>
    <property type="match status" value="1"/>
</dbReference>
<dbReference type="InterPro" id="IPR036135">
    <property type="entry name" value="MoeA_linker/N_sf"/>
</dbReference>
<evidence type="ECO:0000313" key="6">
    <source>
        <dbReference type="EMBL" id="RKD18702.1"/>
    </source>
</evidence>
<dbReference type="Pfam" id="PF03453">
    <property type="entry name" value="MoeA_N"/>
    <property type="match status" value="1"/>
</dbReference>
<dbReference type="NCBIfam" id="TIGR00177">
    <property type="entry name" value="molyb_syn"/>
    <property type="match status" value="1"/>
</dbReference>
<evidence type="ECO:0000256" key="1">
    <source>
        <dbReference type="ARBA" id="ARBA00002901"/>
    </source>
</evidence>
<dbReference type="Gene3D" id="2.40.340.10">
    <property type="entry name" value="MoeA, C-terminal, domain IV"/>
    <property type="match status" value="1"/>
</dbReference>
<dbReference type="UniPathway" id="UPA00344"/>
<dbReference type="Gene3D" id="3.40.980.10">
    <property type="entry name" value="MoaB/Mog-like domain"/>
    <property type="match status" value="1"/>
</dbReference>
<dbReference type="EC" id="2.10.1.1" evidence="4"/>
<keyword evidence="4" id="KW-0460">Magnesium</keyword>
<keyword evidence="7" id="KW-1185">Reference proteome</keyword>
<keyword evidence="4" id="KW-0479">Metal-binding</keyword>
<dbReference type="Gene3D" id="2.170.190.11">
    <property type="entry name" value="Molybdopterin biosynthesis moea protein, domain 3"/>
    <property type="match status" value="1"/>
</dbReference>
<dbReference type="InterPro" id="IPR001453">
    <property type="entry name" value="MoaB/Mog_dom"/>
</dbReference>
<dbReference type="InterPro" id="IPR038987">
    <property type="entry name" value="MoeA-like"/>
</dbReference>
<dbReference type="CDD" id="cd00887">
    <property type="entry name" value="MoeA"/>
    <property type="match status" value="1"/>
</dbReference>
<comment type="caution">
    <text evidence="6">The sequence shown here is derived from an EMBL/GenBank/DDBJ whole genome shotgun (WGS) entry which is preliminary data.</text>
</comment>
<protein>
    <recommendedName>
        <fullName evidence="4">Molybdopterin molybdenumtransferase</fullName>
        <ecNumber evidence="4">2.10.1.1</ecNumber>
    </recommendedName>
</protein>
<evidence type="ECO:0000313" key="7">
    <source>
        <dbReference type="Proteomes" id="UP000283433"/>
    </source>
</evidence>
<dbReference type="GO" id="GO:0005829">
    <property type="term" value="C:cytosol"/>
    <property type="evidence" value="ECO:0007669"/>
    <property type="project" value="TreeGrafter"/>
</dbReference>
<name>A0A419SA24_9SPHI</name>
<keyword evidence="4" id="KW-0808">Transferase</keyword>
<comment type="catalytic activity">
    <reaction evidence="3">
        <text>adenylyl-molybdopterin + molybdate = Mo-molybdopterin + AMP + H(+)</text>
        <dbReference type="Rhea" id="RHEA:35047"/>
        <dbReference type="ChEBI" id="CHEBI:15378"/>
        <dbReference type="ChEBI" id="CHEBI:36264"/>
        <dbReference type="ChEBI" id="CHEBI:62727"/>
        <dbReference type="ChEBI" id="CHEBI:71302"/>
        <dbReference type="ChEBI" id="CHEBI:456215"/>
        <dbReference type="EC" id="2.10.1.1"/>
    </reaction>
</comment>
<comment type="similarity">
    <text evidence="2 4">Belongs to the MoeA family.</text>
</comment>
<dbReference type="GO" id="GO:0061599">
    <property type="term" value="F:molybdopterin molybdotransferase activity"/>
    <property type="evidence" value="ECO:0007669"/>
    <property type="project" value="UniProtKB-UniRule"/>
</dbReference>
<comment type="function">
    <text evidence="1 4">Catalyzes the insertion of molybdate into adenylated molybdopterin with the concomitant release of AMP.</text>
</comment>
<comment type="pathway">
    <text evidence="4">Cofactor biosynthesis; molybdopterin biosynthesis.</text>
</comment>
<keyword evidence="4" id="KW-0500">Molybdenum</keyword>
<dbReference type="InterPro" id="IPR036688">
    <property type="entry name" value="MoeA_C_domain_IV_sf"/>
</dbReference>
<dbReference type="RefSeq" id="WP_120180882.1">
    <property type="nucleotide sequence ID" value="NZ_MBTA01000004.1"/>
</dbReference>
<proteinExistence type="inferred from homology"/>
<dbReference type="EMBL" id="MBTA01000004">
    <property type="protein sequence ID" value="RKD18702.1"/>
    <property type="molecule type" value="Genomic_DNA"/>
</dbReference>
<dbReference type="SMART" id="SM00852">
    <property type="entry name" value="MoCF_biosynth"/>
    <property type="match status" value="1"/>
</dbReference>
<dbReference type="GO" id="GO:0006777">
    <property type="term" value="P:Mo-molybdopterin cofactor biosynthetic process"/>
    <property type="evidence" value="ECO:0007669"/>
    <property type="project" value="UniProtKB-UniRule"/>
</dbReference>
<evidence type="ECO:0000259" key="5">
    <source>
        <dbReference type="SMART" id="SM00852"/>
    </source>
</evidence>
<dbReference type="InterPro" id="IPR036425">
    <property type="entry name" value="MoaB/Mog-like_dom_sf"/>
</dbReference>
<organism evidence="6 7">
    <name type="scientific">Pelobium manganitolerans</name>
    <dbReference type="NCBI Taxonomy" id="1842495"/>
    <lineage>
        <taxon>Bacteria</taxon>
        <taxon>Pseudomonadati</taxon>
        <taxon>Bacteroidota</taxon>
        <taxon>Sphingobacteriia</taxon>
        <taxon>Sphingobacteriales</taxon>
        <taxon>Sphingobacteriaceae</taxon>
        <taxon>Pelobium</taxon>
    </lineage>
</organism>
<dbReference type="AlphaFoldDB" id="A0A419SA24"/>
<evidence type="ECO:0000256" key="3">
    <source>
        <dbReference type="ARBA" id="ARBA00047317"/>
    </source>
</evidence>
<sequence length="391" mass="42664">MISFKHARDLILTKVTTFGTEEVALENALGRILDENVFAPRDFPPFNRSAMDGIALRFADLQSGIKEFNGVETVFAGNLASKAIVSGECYKIMTGAPVPEYADTVIRFEDTSEKNGLIKVLADDFSLYQHIAQQGQDLKKAELAIKKGSAINIATIGLLASMGKSSVKIQKLPLVNIITTGNEVVDLNEQISTTHIYNSNKYVLKALLMQNLIEPKNCEHVKDELGTLKKAIQSNLNADILILSGGVSAGEADFIPTVLADLGAHKLFYKVAIKPGKPVWCGKLGSTMVFALPGNPFSCLVTFKLFVEFYIKACLGFQLENPECLPLNFNRTKKSSLDEFFPVNLKNGTLNKIDINGSGDVRLGFAANALAVQNADQREILKNNPVCYVSL</sequence>
<comment type="cofactor">
    <cofactor evidence="4">
        <name>Mg(2+)</name>
        <dbReference type="ChEBI" id="CHEBI:18420"/>
    </cofactor>
</comment>
<dbReference type="OrthoDB" id="9804758at2"/>
<dbReference type="Proteomes" id="UP000283433">
    <property type="component" value="Unassembled WGS sequence"/>
</dbReference>
<gene>
    <name evidence="6" type="ORF">BCY91_15335</name>
</gene>
<dbReference type="InterPro" id="IPR005110">
    <property type="entry name" value="MoeA_linker/N"/>
</dbReference>
<feature type="domain" description="MoaB/Mog" evidence="5">
    <location>
        <begin position="176"/>
        <end position="313"/>
    </location>
</feature>
<dbReference type="SUPFAM" id="SSF53218">
    <property type="entry name" value="Molybdenum cofactor biosynthesis proteins"/>
    <property type="match status" value="1"/>
</dbReference>
<dbReference type="SUPFAM" id="SSF63882">
    <property type="entry name" value="MoeA N-terminal region -like"/>
    <property type="match status" value="1"/>
</dbReference>
<dbReference type="PANTHER" id="PTHR10192">
    <property type="entry name" value="MOLYBDOPTERIN BIOSYNTHESIS PROTEIN"/>
    <property type="match status" value="1"/>
</dbReference>
<dbReference type="Gene3D" id="3.90.105.10">
    <property type="entry name" value="Molybdopterin biosynthesis moea protein, domain 2"/>
    <property type="match status" value="1"/>
</dbReference>
<dbReference type="Pfam" id="PF00994">
    <property type="entry name" value="MoCF_biosynth"/>
    <property type="match status" value="1"/>
</dbReference>
<evidence type="ECO:0000256" key="2">
    <source>
        <dbReference type="ARBA" id="ARBA00010763"/>
    </source>
</evidence>
<evidence type="ECO:0000256" key="4">
    <source>
        <dbReference type="RuleBase" id="RU365090"/>
    </source>
</evidence>
<reference evidence="6 7" key="1">
    <citation type="submission" date="2016-07" db="EMBL/GenBank/DDBJ databases">
        <title>Genome of Pelobium manganitolerans.</title>
        <authorList>
            <person name="Wu S."/>
            <person name="Wang G."/>
        </authorList>
    </citation>
    <scope>NUCLEOTIDE SEQUENCE [LARGE SCALE GENOMIC DNA]</scope>
    <source>
        <strain evidence="6 7">YS-25</strain>
    </source>
</reference>
<keyword evidence="4" id="KW-0501">Molybdenum cofactor biosynthesis</keyword>
<accession>A0A419SA24</accession>